<dbReference type="InterPro" id="IPR053141">
    <property type="entry name" value="Mycobact_SerProt_Inhib_Rv3364c"/>
</dbReference>
<dbReference type="RefSeq" id="WP_182704968.1">
    <property type="nucleotide sequence ID" value="NZ_JACJII010000001.1"/>
</dbReference>
<dbReference type="SMART" id="SM00960">
    <property type="entry name" value="Robl_LC7"/>
    <property type="match status" value="1"/>
</dbReference>
<dbReference type="Pfam" id="PF03259">
    <property type="entry name" value="Robl_LC7"/>
    <property type="match status" value="1"/>
</dbReference>
<dbReference type="AlphaFoldDB" id="A0A7W3MWB3"/>
<name>A0A7W3MWB3_9ACTN</name>
<proteinExistence type="predicted"/>
<evidence type="ECO:0000313" key="2">
    <source>
        <dbReference type="EMBL" id="MBA9003099.1"/>
    </source>
</evidence>
<dbReference type="SUPFAM" id="SSF103196">
    <property type="entry name" value="Roadblock/LC7 domain"/>
    <property type="match status" value="1"/>
</dbReference>
<dbReference type="EMBL" id="JACJII010000001">
    <property type="protein sequence ID" value="MBA9003099.1"/>
    <property type="molecule type" value="Genomic_DNA"/>
</dbReference>
<accession>A0A7W3MWB3</accession>
<dbReference type="Gene3D" id="3.30.450.30">
    <property type="entry name" value="Dynein light chain 2a, cytoplasmic"/>
    <property type="match status" value="1"/>
</dbReference>
<sequence length="144" mass="15394">MSAVSPNQTQDLAWLLRGLGEEVPVIRGSVLLSSDGMLKAAHGFDRASAEQLAALASGLFSLGRSAGTKFDNNNEVRQVVVELKFSQLFISWAGYNSVLAVLARAEADPAVVGFEMARLIKAVRPFLHTAARPAATTSDHDRSI</sequence>
<evidence type="ECO:0000313" key="3">
    <source>
        <dbReference type="Proteomes" id="UP000539313"/>
    </source>
</evidence>
<protein>
    <submittedName>
        <fullName evidence="2">Putative regulator of Ras-like GTPase activity (Roadblock/LC7/MglB family)</fullName>
    </submittedName>
</protein>
<dbReference type="InterPro" id="IPR004942">
    <property type="entry name" value="Roadblock/LAMTOR2_dom"/>
</dbReference>
<dbReference type="PANTHER" id="PTHR36222:SF1">
    <property type="entry name" value="SERINE PROTEASE INHIBITOR RV3364C"/>
    <property type="match status" value="1"/>
</dbReference>
<dbReference type="Proteomes" id="UP000539313">
    <property type="component" value="Unassembled WGS sequence"/>
</dbReference>
<dbReference type="PANTHER" id="PTHR36222">
    <property type="entry name" value="SERINE PROTEASE INHIBITOR RV3364C"/>
    <property type="match status" value="1"/>
</dbReference>
<organism evidence="2 3">
    <name type="scientific">Thermomonospora cellulosilytica</name>
    <dbReference type="NCBI Taxonomy" id="1411118"/>
    <lineage>
        <taxon>Bacteria</taxon>
        <taxon>Bacillati</taxon>
        <taxon>Actinomycetota</taxon>
        <taxon>Actinomycetes</taxon>
        <taxon>Streptosporangiales</taxon>
        <taxon>Thermomonosporaceae</taxon>
        <taxon>Thermomonospora</taxon>
    </lineage>
</organism>
<keyword evidence="3" id="KW-1185">Reference proteome</keyword>
<reference evidence="2 3" key="1">
    <citation type="submission" date="2020-08" db="EMBL/GenBank/DDBJ databases">
        <title>Sequencing the genomes of 1000 actinobacteria strains.</title>
        <authorList>
            <person name="Klenk H.-P."/>
        </authorList>
    </citation>
    <scope>NUCLEOTIDE SEQUENCE [LARGE SCALE GENOMIC DNA]</scope>
    <source>
        <strain evidence="2 3">DSM 45823</strain>
    </source>
</reference>
<feature type="domain" description="Roadblock/LAMTOR2" evidence="1">
    <location>
        <begin position="13"/>
        <end position="103"/>
    </location>
</feature>
<evidence type="ECO:0000259" key="1">
    <source>
        <dbReference type="SMART" id="SM00960"/>
    </source>
</evidence>
<gene>
    <name evidence="2" type="ORF">HNR21_001981</name>
</gene>
<comment type="caution">
    <text evidence="2">The sequence shown here is derived from an EMBL/GenBank/DDBJ whole genome shotgun (WGS) entry which is preliminary data.</text>
</comment>